<dbReference type="PATRIC" id="fig|743698.3.peg.422"/>
<reference evidence="1 2" key="1">
    <citation type="journal article" date="2015" name="Genome Biol. Evol.">
        <title>Found and Lost: The Fates of Horizontally Acquired Genes in Arthropod-Symbiotic Spiroplasma.</title>
        <authorList>
            <person name="Lo W.S."/>
            <person name="Gasparich G.E."/>
            <person name="Kuo C.H."/>
        </authorList>
    </citation>
    <scope>NUCLEOTIDE SEQUENCE [LARGE SCALE GENOMIC DNA]</scope>
    <source>
        <strain evidence="2">TDA-040725-5</strain>
    </source>
</reference>
<dbReference type="KEGG" id="seri:SERIO_v1c04210"/>
<dbReference type="STRING" id="315358.SERIO_v1c04210"/>
<reference evidence="2" key="2">
    <citation type="submission" date="2015-06" db="EMBL/GenBank/DDBJ databases">
        <title>Complete genome sequence of Spiroplasma eriocheiris TDA-040725-5 (DSM 21848).</title>
        <authorList>
            <person name="Lo W.-S."/>
            <person name="Kuo C.-H."/>
        </authorList>
    </citation>
    <scope>NUCLEOTIDE SEQUENCE [LARGE SCALE GENOMIC DNA]</scope>
    <source>
        <strain evidence="2">TDA-040725-5</strain>
    </source>
</reference>
<dbReference type="EMBL" id="CP011856">
    <property type="protein sequence ID" value="AKM54000.1"/>
    <property type="molecule type" value="Genomic_DNA"/>
</dbReference>
<protein>
    <submittedName>
        <fullName evidence="1">Uncharacterized protein</fullName>
    </submittedName>
</protein>
<organism evidence="1 2">
    <name type="scientific">Spiroplasma eriocheiris</name>
    <dbReference type="NCBI Taxonomy" id="315358"/>
    <lineage>
        <taxon>Bacteria</taxon>
        <taxon>Bacillati</taxon>
        <taxon>Mycoplasmatota</taxon>
        <taxon>Mollicutes</taxon>
        <taxon>Entomoplasmatales</taxon>
        <taxon>Spiroplasmataceae</taxon>
        <taxon>Spiroplasma</taxon>
    </lineage>
</organism>
<accession>A0A0H3XHW5</accession>
<evidence type="ECO:0000313" key="1">
    <source>
        <dbReference type="EMBL" id="AKM54000.1"/>
    </source>
</evidence>
<evidence type="ECO:0000313" key="2">
    <source>
        <dbReference type="Proteomes" id="UP000035661"/>
    </source>
</evidence>
<name>A0A0H3XHW5_9MOLU</name>
<keyword evidence="2" id="KW-1185">Reference proteome</keyword>
<dbReference type="Proteomes" id="UP000035661">
    <property type="component" value="Chromosome"/>
</dbReference>
<dbReference type="RefSeq" id="WP_047791252.1">
    <property type="nucleotide sequence ID" value="NZ_CP011856.1"/>
</dbReference>
<gene>
    <name evidence="1" type="ORF">SERIO_v1c04210</name>
</gene>
<proteinExistence type="predicted"/>
<sequence length="204" mass="24213">MALEQISTQLIIKKTLTREFDWNYFVEVAGVFLTQSFLGKLVSAGGQDIDFSFKNNFINNKSLYEEIKAHKDNLHINDILKIYSNVFKEFEQGVRVLGDTLTDFNWETDRMWIEFPDKVNQEFKLVNGFDDSNKQWYFERKMDQWYGNLWFNFHGYKLDIFPTITNSSMVSSLRIARLIFKEDIWPSIATDALPFKNIDDLLKW</sequence>
<dbReference type="AlphaFoldDB" id="A0A0H3XHW5"/>